<evidence type="ECO:0000256" key="1">
    <source>
        <dbReference type="SAM" id="Coils"/>
    </source>
</evidence>
<keyword evidence="4" id="KW-1185">Reference proteome</keyword>
<evidence type="ECO:0000313" key="5">
    <source>
        <dbReference type="WBParaSite" id="GPUH_0001503001-mRNA-1"/>
    </source>
</evidence>
<reference evidence="3 4" key="2">
    <citation type="submission" date="2018-11" db="EMBL/GenBank/DDBJ databases">
        <authorList>
            <consortium name="Pathogen Informatics"/>
        </authorList>
    </citation>
    <scope>NUCLEOTIDE SEQUENCE [LARGE SCALE GENOMIC DNA]</scope>
</reference>
<sequence length="141" mass="16577">MLGLHSVLEQLRNSSSAVLNDHLDFFEMSRQEDEQHFARNGDSGTSTPVDVENPSDIVEMLMQRLSSTIAMPHFISVLQHLMLVPSDEKHVHLWRLHTQQEYDNLEKMYSELEEELRKERMNVVELQNRFSDFDGRSIYSR</sequence>
<dbReference type="AlphaFoldDB" id="A0A183E219"/>
<dbReference type="SUPFAM" id="SSF48371">
    <property type="entry name" value="ARM repeat"/>
    <property type="match status" value="1"/>
</dbReference>
<dbReference type="GO" id="GO:0003779">
    <property type="term" value="F:actin binding"/>
    <property type="evidence" value="ECO:0007669"/>
    <property type="project" value="InterPro"/>
</dbReference>
<reference evidence="5" key="1">
    <citation type="submission" date="2016-06" db="UniProtKB">
        <authorList>
            <consortium name="WormBaseParasite"/>
        </authorList>
    </citation>
    <scope>IDENTIFICATION</scope>
</reference>
<evidence type="ECO:0000313" key="4">
    <source>
        <dbReference type="Proteomes" id="UP000271098"/>
    </source>
</evidence>
<feature type="coiled-coil region" evidence="1">
    <location>
        <begin position="95"/>
        <end position="129"/>
    </location>
</feature>
<dbReference type="InterPro" id="IPR016024">
    <property type="entry name" value="ARM-type_fold"/>
</dbReference>
<dbReference type="Gene3D" id="1.10.238.150">
    <property type="entry name" value="Formin, FH3 diaphanous domain"/>
    <property type="match status" value="1"/>
</dbReference>
<gene>
    <name evidence="3" type="ORF">GPUH_LOCUS15010</name>
</gene>
<dbReference type="InterPro" id="IPR010472">
    <property type="entry name" value="FH3_dom"/>
</dbReference>
<dbReference type="Pfam" id="PF06367">
    <property type="entry name" value="Drf_FH3"/>
    <property type="match status" value="1"/>
</dbReference>
<protein>
    <submittedName>
        <fullName evidence="5">Drf_FH3 domain-containing protein</fullName>
    </submittedName>
</protein>
<dbReference type="OrthoDB" id="1104827at2759"/>
<dbReference type="Proteomes" id="UP000271098">
    <property type="component" value="Unassembled WGS sequence"/>
</dbReference>
<evidence type="ECO:0000313" key="3">
    <source>
        <dbReference type="EMBL" id="VDN25193.1"/>
    </source>
</evidence>
<name>A0A183E219_9BILA</name>
<feature type="domain" description="Formin FH3" evidence="2">
    <location>
        <begin position="1"/>
        <end position="112"/>
    </location>
</feature>
<keyword evidence="1" id="KW-0175">Coiled coil</keyword>
<dbReference type="EMBL" id="UYRT01081929">
    <property type="protein sequence ID" value="VDN25193.1"/>
    <property type="molecule type" value="Genomic_DNA"/>
</dbReference>
<organism evidence="5">
    <name type="scientific">Gongylonema pulchrum</name>
    <dbReference type="NCBI Taxonomy" id="637853"/>
    <lineage>
        <taxon>Eukaryota</taxon>
        <taxon>Metazoa</taxon>
        <taxon>Ecdysozoa</taxon>
        <taxon>Nematoda</taxon>
        <taxon>Chromadorea</taxon>
        <taxon>Rhabditida</taxon>
        <taxon>Spirurina</taxon>
        <taxon>Spiruromorpha</taxon>
        <taxon>Spiruroidea</taxon>
        <taxon>Gongylonematidae</taxon>
        <taxon>Gongylonema</taxon>
    </lineage>
</organism>
<proteinExistence type="predicted"/>
<evidence type="ECO:0000259" key="2">
    <source>
        <dbReference type="Pfam" id="PF06367"/>
    </source>
</evidence>
<accession>A0A183E219</accession>
<dbReference type="WBParaSite" id="GPUH_0001503001-mRNA-1">
    <property type="protein sequence ID" value="GPUH_0001503001-mRNA-1"/>
    <property type="gene ID" value="GPUH_0001503001"/>
</dbReference>